<accession>Q1Z305</accession>
<protein>
    <recommendedName>
        <fullName evidence="1">Schlafen group 3-like DNA/RNA helicase domain-containing protein</fullName>
    </recommendedName>
</protein>
<name>Q1Z305_9GAMM</name>
<comment type="caution">
    <text evidence="2">The sequence shown here is derived from an EMBL/GenBank/DDBJ whole genome shotgun (WGS) entry which is preliminary data.</text>
</comment>
<reference evidence="2 3" key="1">
    <citation type="submission" date="2006-03" db="EMBL/GenBank/DDBJ databases">
        <authorList>
            <person name="Bartlett D.H."/>
            <person name="Valle G."/>
            <person name="Lauro F.M."/>
            <person name="Vezzi A."/>
            <person name="Simonato F."/>
            <person name="Eloe E."/>
            <person name="Vitulo N."/>
            <person name="Stratton T.K."/>
            <person name="D'angelo M."/>
            <person name="Ferriera S."/>
            <person name="Johnson J."/>
            <person name="Kravitz S."/>
            <person name="Beeson K."/>
            <person name="Sutton G."/>
            <person name="Rogers Y."/>
            <person name="Friedman R."/>
            <person name="Frazier M."/>
            <person name="Venter J.C."/>
        </authorList>
    </citation>
    <scope>NUCLEOTIDE SEQUENCE [LARGE SCALE GENOMIC DNA]</scope>
    <source>
        <strain evidence="2 3">3TCK</strain>
    </source>
</reference>
<gene>
    <name evidence="2" type="ORF">P3TCK_14253</name>
</gene>
<organism evidence="2 3">
    <name type="scientific">Photobacterium profundum 3TCK</name>
    <dbReference type="NCBI Taxonomy" id="314280"/>
    <lineage>
        <taxon>Bacteria</taxon>
        <taxon>Pseudomonadati</taxon>
        <taxon>Pseudomonadota</taxon>
        <taxon>Gammaproteobacteria</taxon>
        <taxon>Vibrionales</taxon>
        <taxon>Vibrionaceae</taxon>
        <taxon>Photobacterium</taxon>
    </lineage>
</organism>
<dbReference type="Pfam" id="PF09848">
    <property type="entry name" value="SLFN-g3_helicase"/>
    <property type="match status" value="1"/>
</dbReference>
<sequence>MASCYASKICNFIKVNEADWLHTMTSNFHHHLPGLEIGDLQKSAWQDCFKHLQSELATLADTDGYIIFEYILPMEGGRRPDVILLIENKLFILEFKMKDKFARSDIDQLKGYYRDISGYHKESIKLDIMACLVTTKSNGVLKKSDNGSHILSCDKLIEFLSSHLTGEKTLVGLNQWLDSDYHPLPTLVEAAVDIFNNNEIQELKTAKSAGVYDALNELDKVTNWVEGKVEKKGNKSQSNVLTLVTGVPGAGKTLLGLEFVHRNKKGQFLSGNGPLVDVLQYALQNNTFVNHLKNFKSEYTNNHKQAHTNIVVFDEAQRAWDLKKNKKYRKSEPECIISIADKDTRPCHYLALVGEGQEIHVGEEAGISLWNDALQKSKKSWVIFCPPELKKYFSGMDERRIRTNELLNLDESLRTHAASLYPRWVKSVLENKVEPELAHQTIQEGFSIYITRDLRKAQSYCKSRYRGTSKKYGLVASSSNIAYSQQSVGPWFHDSTISKASCCSFNRVVSEFECQGLELDMPILSWGDDFLYSNGSWELLKGNRNVNNPYQIKKNSYRVLMTRGRDGVIIYLPQDYKFNELYTYFTRAGAQQL</sequence>
<dbReference type="OrthoDB" id="3193269at2"/>
<dbReference type="EMBL" id="AAPH01000015">
    <property type="protein sequence ID" value="EAS42984.1"/>
    <property type="molecule type" value="Genomic_DNA"/>
</dbReference>
<dbReference type="Proteomes" id="UP000003789">
    <property type="component" value="Unassembled WGS sequence"/>
</dbReference>
<dbReference type="HOGENOM" id="CLU_031446_0_0_6"/>
<evidence type="ECO:0000313" key="2">
    <source>
        <dbReference type="EMBL" id="EAS42984.1"/>
    </source>
</evidence>
<dbReference type="InterPro" id="IPR018647">
    <property type="entry name" value="SLFN_3-like_DNA/RNA_helicase"/>
</dbReference>
<dbReference type="SUPFAM" id="SSF52540">
    <property type="entry name" value="P-loop containing nucleoside triphosphate hydrolases"/>
    <property type="match status" value="1"/>
</dbReference>
<evidence type="ECO:0000313" key="3">
    <source>
        <dbReference type="Proteomes" id="UP000003789"/>
    </source>
</evidence>
<dbReference type="Gene3D" id="3.40.50.300">
    <property type="entry name" value="P-loop containing nucleotide triphosphate hydrolases"/>
    <property type="match status" value="1"/>
</dbReference>
<dbReference type="InterPro" id="IPR027417">
    <property type="entry name" value="P-loop_NTPase"/>
</dbReference>
<feature type="domain" description="Schlafen group 3-like DNA/RNA helicase" evidence="1">
    <location>
        <begin position="241"/>
        <end position="573"/>
    </location>
</feature>
<dbReference type="AlphaFoldDB" id="Q1Z305"/>
<evidence type="ECO:0000259" key="1">
    <source>
        <dbReference type="Pfam" id="PF09848"/>
    </source>
</evidence>
<proteinExistence type="predicted"/>